<dbReference type="PROSITE" id="PS51352">
    <property type="entry name" value="THIOREDOXIN_2"/>
    <property type="match status" value="1"/>
</dbReference>
<keyword evidence="3" id="KW-0560">Oxidoreductase</keyword>
<dbReference type="Gene3D" id="3.40.30.10">
    <property type="entry name" value="Glutaredoxin"/>
    <property type="match status" value="1"/>
</dbReference>
<name>A0ABW2LBR2_9PSEU</name>
<dbReference type="PANTHER" id="PTHR13887">
    <property type="entry name" value="GLUTATHIONE S-TRANSFERASE KAPPA"/>
    <property type="match status" value="1"/>
</dbReference>
<evidence type="ECO:0000313" key="9">
    <source>
        <dbReference type="Proteomes" id="UP001596504"/>
    </source>
</evidence>
<keyword evidence="4" id="KW-1015">Disulfide bond</keyword>
<reference evidence="9" key="1">
    <citation type="journal article" date="2019" name="Int. J. Syst. Evol. Microbiol.">
        <title>The Global Catalogue of Microorganisms (GCM) 10K type strain sequencing project: providing services to taxonomists for standard genome sequencing and annotation.</title>
        <authorList>
            <consortium name="The Broad Institute Genomics Platform"/>
            <consortium name="The Broad Institute Genome Sequencing Center for Infectious Disease"/>
            <person name="Wu L."/>
            <person name="Ma J."/>
        </authorList>
    </citation>
    <scope>NUCLEOTIDE SEQUENCE [LARGE SCALE GENOMIC DNA]</scope>
    <source>
        <strain evidence="9">WLHS5</strain>
    </source>
</reference>
<keyword evidence="6" id="KW-1133">Transmembrane helix</keyword>
<keyword evidence="5" id="KW-0676">Redox-active center</keyword>
<sequence length="233" mass="25730">MSINALLTLIVLVIAAVVIGGVLLFQGGERTASSTAQTVPAEVLRKPDSHTLTQGPGDEVTVVEFLDYQCPSCASFYRNLTKQIEREYAGRITFVPRSFPLDMHELGMPAARAAEAAALQGKYQEMYHALFDNYESWAVAADGQNLSEDREHASAQFDRFARQIGLDLEQFHRDMASPQVTERIERDKADGKKAGVSGTPTIFINGRQFEPSGETFQDVGNQFRAALDEELAR</sequence>
<evidence type="ECO:0000256" key="6">
    <source>
        <dbReference type="SAM" id="Phobius"/>
    </source>
</evidence>
<evidence type="ECO:0000256" key="2">
    <source>
        <dbReference type="ARBA" id="ARBA00022729"/>
    </source>
</evidence>
<keyword evidence="2" id="KW-0732">Signal</keyword>
<dbReference type="Pfam" id="PF13462">
    <property type="entry name" value="Thioredoxin_4"/>
    <property type="match status" value="1"/>
</dbReference>
<organism evidence="8 9">
    <name type="scientific">Saccharopolyspora griseoalba</name>
    <dbReference type="NCBI Taxonomy" id="1431848"/>
    <lineage>
        <taxon>Bacteria</taxon>
        <taxon>Bacillati</taxon>
        <taxon>Actinomycetota</taxon>
        <taxon>Actinomycetes</taxon>
        <taxon>Pseudonocardiales</taxon>
        <taxon>Pseudonocardiaceae</taxon>
        <taxon>Saccharopolyspora</taxon>
    </lineage>
</organism>
<proteinExistence type="inferred from homology"/>
<accession>A0ABW2LBR2</accession>
<gene>
    <name evidence="8" type="ORF">ACFQRI_00550</name>
</gene>
<evidence type="ECO:0000256" key="3">
    <source>
        <dbReference type="ARBA" id="ARBA00023002"/>
    </source>
</evidence>
<dbReference type="InterPro" id="IPR036249">
    <property type="entry name" value="Thioredoxin-like_sf"/>
</dbReference>
<feature type="transmembrane region" description="Helical" evidence="6">
    <location>
        <begin position="6"/>
        <end position="25"/>
    </location>
</feature>
<dbReference type="SUPFAM" id="SSF52833">
    <property type="entry name" value="Thioredoxin-like"/>
    <property type="match status" value="1"/>
</dbReference>
<dbReference type="EMBL" id="JBHTCJ010000001">
    <property type="protein sequence ID" value="MFC7339882.1"/>
    <property type="molecule type" value="Genomic_DNA"/>
</dbReference>
<keyword evidence="9" id="KW-1185">Reference proteome</keyword>
<dbReference type="InterPro" id="IPR012336">
    <property type="entry name" value="Thioredoxin-like_fold"/>
</dbReference>
<comment type="caution">
    <text evidence="8">The sequence shown here is derived from an EMBL/GenBank/DDBJ whole genome shotgun (WGS) entry which is preliminary data.</text>
</comment>
<evidence type="ECO:0000256" key="1">
    <source>
        <dbReference type="ARBA" id="ARBA00005791"/>
    </source>
</evidence>
<dbReference type="InterPro" id="IPR013766">
    <property type="entry name" value="Thioredoxin_domain"/>
</dbReference>
<feature type="domain" description="Thioredoxin" evidence="7">
    <location>
        <begin position="25"/>
        <end position="232"/>
    </location>
</feature>
<comment type="similarity">
    <text evidence="1">Belongs to the thioredoxin family. DsbA subfamily.</text>
</comment>
<dbReference type="Proteomes" id="UP001596504">
    <property type="component" value="Unassembled WGS sequence"/>
</dbReference>
<evidence type="ECO:0000259" key="7">
    <source>
        <dbReference type="PROSITE" id="PS51352"/>
    </source>
</evidence>
<keyword evidence="6" id="KW-0812">Transmembrane</keyword>
<evidence type="ECO:0000313" key="8">
    <source>
        <dbReference type="EMBL" id="MFC7339882.1"/>
    </source>
</evidence>
<protein>
    <submittedName>
        <fullName evidence="8">DsbA family protein</fullName>
    </submittedName>
</protein>
<dbReference type="RefSeq" id="WP_380662819.1">
    <property type="nucleotide sequence ID" value="NZ_JBHTCJ010000001.1"/>
</dbReference>
<keyword evidence="6" id="KW-0472">Membrane</keyword>
<evidence type="ECO:0000256" key="4">
    <source>
        <dbReference type="ARBA" id="ARBA00023157"/>
    </source>
</evidence>
<dbReference type="PANTHER" id="PTHR13887:SF14">
    <property type="entry name" value="DISULFIDE BOND FORMATION PROTEIN D"/>
    <property type="match status" value="1"/>
</dbReference>
<evidence type="ECO:0000256" key="5">
    <source>
        <dbReference type="ARBA" id="ARBA00023284"/>
    </source>
</evidence>